<accession>A0A4R4K6U5</accession>
<dbReference type="PROSITE" id="PS50930">
    <property type="entry name" value="HTH_LYTTR"/>
    <property type="match status" value="1"/>
</dbReference>
<feature type="domain" description="Response regulatory" evidence="2">
    <location>
        <begin position="2"/>
        <end position="115"/>
    </location>
</feature>
<dbReference type="Gene3D" id="2.40.50.1020">
    <property type="entry name" value="LytTr DNA-binding domain"/>
    <property type="match status" value="1"/>
</dbReference>
<dbReference type="FunFam" id="3.40.50.2300:FF:000361">
    <property type="entry name" value="Two-component system response regulator"/>
    <property type="match status" value="1"/>
</dbReference>
<proteinExistence type="predicted"/>
<dbReference type="RefSeq" id="WP_132120243.1">
    <property type="nucleotide sequence ID" value="NZ_SMJU01000012.1"/>
</dbReference>
<keyword evidence="5" id="KW-1185">Reference proteome</keyword>
<dbReference type="PANTHER" id="PTHR37299:SF1">
    <property type="entry name" value="STAGE 0 SPORULATION PROTEIN A HOMOLOG"/>
    <property type="match status" value="1"/>
</dbReference>
<dbReference type="PANTHER" id="PTHR37299">
    <property type="entry name" value="TRANSCRIPTIONAL REGULATOR-RELATED"/>
    <property type="match status" value="1"/>
</dbReference>
<evidence type="ECO:0000259" key="2">
    <source>
        <dbReference type="PROSITE" id="PS50110"/>
    </source>
</evidence>
<reference evidence="4 5" key="1">
    <citation type="submission" date="2019-02" db="EMBL/GenBank/DDBJ databases">
        <title>Arundinibacter roseus gen. nov., sp. nov., a new member of the family Cytophagaceae.</title>
        <authorList>
            <person name="Szuroczki S."/>
            <person name="Khayer B."/>
            <person name="Sproer C."/>
            <person name="Toumi M."/>
            <person name="Szabo A."/>
            <person name="Felfoldi T."/>
            <person name="Schumann P."/>
            <person name="Toth E."/>
        </authorList>
    </citation>
    <scope>NUCLEOTIDE SEQUENCE [LARGE SCALE GENOMIC DNA]</scope>
    <source>
        <strain evidence="4 5">DMA-k-7a</strain>
    </source>
</reference>
<dbReference type="PROSITE" id="PS50110">
    <property type="entry name" value="RESPONSE_REGULATORY"/>
    <property type="match status" value="1"/>
</dbReference>
<dbReference type="Gene3D" id="3.40.50.2300">
    <property type="match status" value="1"/>
</dbReference>
<dbReference type="SMART" id="SM00448">
    <property type="entry name" value="REC"/>
    <property type="match status" value="1"/>
</dbReference>
<feature type="domain" description="HTH LytTR-type" evidence="3">
    <location>
        <begin position="177"/>
        <end position="255"/>
    </location>
</feature>
<dbReference type="EMBL" id="SMJU01000012">
    <property type="protein sequence ID" value="TDB62276.1"/>
    <property type="molecule type" value="Genomic_DNA"/>
</dbReference>
<dbReference type="Pfam" id="PF00072">
    <property type="entry name" value="Response_reg"/>
    <property type="match status" value="1"/>
</dbReference>
<evidence type="ECO:0000313" key="4">
    <source>
        <dbReference type="EMBL" id="TDB62276.1"/>
    </source>
</evidence>
<dbReference type="OrthoDB" id="646623at2"/>
<name>A0A4R4K6U5_9BACT</name>
<evidence type="ECO:0000256" key="1">
    <source>
        <dbReference type="PROSITE-ProRule" id="PRU00169"/>
    </source>
</evidence>
<sequence>MKVLVIEDEYPAAERLSRMIQKTDERMQIVGVLESIEAAKRWFATNEAPDLIFSDIQLSDGLSFVIFDEIDIQSPIIFTTSYDEYAIKAFKVKSIDYLLKPIKQTELAAAIHKFRSLTGAAESRDYSLKIQSLLDALPSAGRKYKVRFLVKQQEQLMPIHENEIAYFFTANELVCMVCHDNQQFLVDYTMEELEKMLNPVHFFRLNRQVIAALPSVRKIHKYFNGKLKLDLSPVPAQEIIISRDKATRFKEWVEG</sequence>
<dbReference type="SMART" id="SM00850">
    <property type="entry name" value="LytTR"/>
    <property type="match status" value="1"/>
</dbReference>
<dbReference type="InterPro" id="IPR001789">
    <property type="entry name" value="Sig_transdc_resp-reg_receiver"/>
</dbReference>
<comment type="caution">
    <text evidence="4">The sequence shown here is derived from an EMBL/GenBank/DDBJ whole genome shotgun (WGS) entry which is preliminary data.</text>
</comment>
<dbReference type="GO" id="GO:0003677">
    <property type="term" value="F:DNA binding"/>
    <property type="evidence" value="ECO:0007669"/>
    <property type="project" value="InterPro"/>
</dbReference>
<organism evidence="4 5">
    <name type="scientific">Arundinibacter roseus</name>
    <dbReference type="NCBI Taxonomy" id="2070510"/>
    <lineage>
        <taxon>Bacteria</taxon>
        <taxon>Pseudomonadati</taxon>
        <taxon>Bacteroidota</taxon>
        <taxon>Cytophagia</taxon>
        <taxon>Cytophagales</taxon>
        <taxon>Spirosomataceae</taxon>
        <taxon>Arundinibacter</taxon>
    </lineage>
</organism>
<feature type="modified residue" description="4-aspartylphosphate" evidence="1">
    <location>
        <position position="55"/>
    </location>
</feature>
<dbReference type="GO" id="GO:0000156">
    <property type="term" value="F:phosphorelay response regulator activity"/>
    <property type="evidence" value="ECO:0007669"/>
    <property type="project" value="InterPro"/>
</dbReference>
<evidence type="ECO:0000259" key="3">
    <source>
        <dbReference type="PROSITE" id="PS50930"/>
    </source>
</evidence>
<dbReference type="Proteomes" id="UP000295706">
    <property type="component" value="Unassembled WGS sequence"/>
</dbReference>
<dbReference type="InterPro" id="IPR046947">
    <property type="entry name" value="LytR-like"/>
</dbReference>
<protein>
    <submittedName>
        <fullName evidence="4">Response regulator transcription factor</fullName>
    </submittedName>
</protein>
<dbReference type="InterPro" id="IPR011006">
    <property type="entry name" value="CheY-like_superfamily"/>
</dbReference>
<evidence type="ECO:0000313" key="5">
    <source>
        <dbReference type="Proteomes" id="UP000295706"/>
    </source>
</evidence>
<gene>
    <name evidence="4" type="ORF">EZE20_17985</name>
</gene>
<dbReference type="AlphaFoldDB" id="A0A4R4K6U5"/>
<dbReference type="InterPro" id="IPR007492">
    <property type="entry name" value="LytTR_DNA-bd_dom"/>
</dbReference>
<keyword evidence="1" id="KW-0597">Phosphoprotein</keyword>
<dbReference type="SUPFAM" id="SSF52172">
    <property type="entry name" value="CheY-like"/>
    <property type="match status" value="1"/>
</dbReference>
<dbReference type="Pfam" id="PF04397">
    <property type="entry name" value="LytTR"/>
    <property type="match status" value="1"/>
</dbReference>